<dbReference type="InterPro" id="IPR002347">
    <property type="entry name" value="SDR_fam"/>
</dbReference>
<dbReference type="PRINTS" id="PR00080">
    <property type="entry name" value="SDRFAMILY"/>
</dbReference>
<dbReference type="InterPro" id="IPR036291">
    <property type="entry name" value="NAD(P)-bd_dom_sf"/>
</dbReference>
<dbReference type="GO" id="GO:0004316">
    <property type="term" value="F:3-oxoacyl-[acyl-carrier-protein] reductase (NADPH) activity"/>
    <property type="evidence" value="ECO:0007669"/>
    <property type="project" value="UniProtKB-EC"/>
</dbReference>
<dbReference type="SMART" id="SM00822">
    <property type="entry name" value="PKS_KR"/>
    <property type="match status" value="1"/>
</dbReference>
<sequence length="450" mass="46846">MSDRYLGFANSNLGRRFVDALGLPRPAPLERWQAGRLRPVEGALVIGGGPLANQVEAIAPRLTDECYSFNGVSLQAPAWVAGLGPKLKAVVFDASHLSDSDELKQLREFFQPLLRSLAPCAHVVILGRAPEGIDDPLASVAQRALEGFSRSLAKELRNGATAQLLYVDEAADGQLEGALRFFLSPKSAFISGQVLRLQACASQVEDWTRPLAGRRALVTGAARGIGAAIAETLARDGAEVMLLDVPQAQQDLDALAARLGGKALGLDICASDAAAQLLQALPDGIDIVVHNAGITRDKTLANMTPDYWDAVMAVNLKAPQVLTQALYEGGALGADARITLLASVSGIAGNRGQANYAASKAGLIGFAQAWAPKLAGQGGSINAVAPGFIETHMTAAMPMGLREAGRRLSSLGQGGRPQDVAEAIAWLSQPGSGAVNGQALRVCGQALMGA</sequence>
<dbReference type="Proteomes" id="UP000254602">
    <property type="component" value="Unassembled WGS sequence"/>
</dbReference>
<dbReference type="Pfam" id="PF13561">
    <property type="entry name" value="adh_short_C2"/>
    <property type="match status" value="1"/>
</dbReference>
<dbReference type="AlphaFoldDB" id="A0A379KIU2"/>
<dbReference type="Gene3D" id="3.40.50.720">
    <property type="entry name" value="NAD(P)-binding Rossmann-like Domain"/>
    <property type="match status" value="2"/>
</dbReference>
<dbReference type="EC" id="1.1.1.100" evidence="3"/>
<gene>
    <name evidence="3" type="primary">fabG_2</name>
    <name evidence="3" type="ORF">NCTC7914_02032</name>
</gene>
<organism evidence="3 4">
    <name type="scientific">Pseudomonas putida</name>
    <name type="common">Arthrobacter siderocapsulatus</name>
    <dbReference type="NCBI Taxonomy" id="303"/>
    <lineage>
        <taxon>Bacteria</taxon>
        <taxon>Pseudomonadati</taxon>
        <taxon>Pseudomonadota</taxon>
        <taxon>Gammaproteobacteria</taxon>
        <taxon>Pseudomonadales</taxon>
        <taxon>Pseudomonadaceae</taxon>
        <taxon>Pseudomonas</taxon>
    </lineage>
</organism>
<keyword evidence="3" id="KW-0560">Oxidoreductase</keyword>
<dbReference type="PROSITE" id="PS00061">
    <property type="entry name" value="ADH_SHORT"/>
    <property type="match status" value="1"/>
</dbReference>
<dbReference type="FunFam" id="3.40.50.720:FF:000338">
    <property type="entry name" value="3-oxoacyl-ACP reductase FabG"/>
    <property type="match status" value="1"/>
</dbReference>
<reference evidence="3 4" key="1">
    <citation type="submission" date="2018-06" db="EMBL/GenBank/DDBJ databases">
        <authorList>
            <consortium name="Pathogen Informatics"/>
            <person name="Doyle S."/>
        </authorList>
    </citation>
    <scope>NUCLEOTIDE SEQUENCE [LARGE SCALE GENOMIC DNA]</scope>
    <source>
        <strain evidence="3 4">NCTC7914</strain>
    </source>
</reference>
<dbReference type="PRINTS" id="PR00081">
    <property type="entry name" value="GDHRDH"/>
</dbReference>
<dbReference type="PANTHER" id="PTHR42760">
    <property type="entry name" value="SHORT-CHAIN DEHYDROGENASES/REDUCTASES FAMILY MEMBER"/>
    <property type="match status" value="1"/>
</dbReference>
<accession>A0A379KIU2</accession>
<evidence type="ECO:0000313" key="3">
    <source>
        <dbReference type="EMBL" id="SUD67921.1"/>
    </source>
</evidence>
<evidence type="ECO:0000256" key="1">
    <source>
        <dbReference type="ARBA" id="ARBA00006484"/>
    </source>
</evidence>
<evidence type="ECO:0000313" key="4">
    <source>
        <dbReference type="Proteomes" id="UP000254602"/>
    </source>
</evidence>
<dbReference type="NCBIfam" id="NF006110">
    <property type="entry name" value="PRK08261.1"/>
    <property type="match status" value="1"/>
</dbReference>
<dbReference type="RefSeq" id="WP_046787858.1">
    <property type="nucleotide sequence ID" value="NZ_JABTYF010000009.1"/>
</dbReference>
<protein>
    <submittedName>
        <fullName evidence="3">3-ketoacyl-ACP reductase</fullName>
        <ecNumber evidence="3">1.1.1.100</ecNumber>
    </submittedName>
</protein>
<dbReference type="InterPro" id="IPR020904">
    <property type="entry name" value="Sc_DH/Rdtase_CS"/>
</dbReference>
<feature type="domain" description="Ketoreductase" evidence="2">
    <location>
        <begin position="214"/>
        <end position="387"/>
    </location>
</feature>
<proteinExistence type="inferred from homology"/>
<dbReference type="EMBL" id="UGUY01000001">
    <property type="protein sequence ID" value="SUD67921.1"/>
    <property type="molecule type" value="Genomic_DNA"/>
</dbReference>
<evidence type="ECO:0000259" key="2">
    <source>
        <dbReference type="SMART" id="SM00822"/>
    </source>
</evidence>
<comment type="similarity">
    <text evidence="1">Belongs to the short-chain dehydrogenases/reductases (SDR) family.</text>
</comment>
<dbReference type="InterPro" id="IPR057326">
    <property type="entry name" value="KR_dom"/>
</dbReference>
<dbReference type="SUPFAM" id="SSF51735">
    <property type="entry name" value="NAD(P)-binding Rossmann-fold domains"/>
    <property type="match status" value="1"/>
</dbReference>
<name>A0A379KIU2_PSEPU</name>
<dbReference type="PANTHER" id="PTHR42760:SF78">
    <property type="entry name" value="3-OXOACYL-[ACYL-CARRIER-PROTEIN] REDUCTASE [NADH]"/>
    <property type="match status" value="1"/>
</dbReference>